<dbReference type="AlphaFoldDB" id="A0AAW8TS61"/>
<dbReference type="InterPro" id="IPR013012">
    <property type="entry name" value="PTS_EIIB_3"/>
</dbReference>
<keyword evidence="1" id="KW-0813">Transport</keyword>
<feature type="domain" description="PTS EIIB type-3" evidence="8">
    <location>
        <begin position="1"/>
        <end position="100"/>
    </location>
</feature>
<dbReference type="RefSeq" id="WP_118340985.1">
    <property type="nucleotide sequence ID" value="NZ_CABJBY010000008.1"/>
</dbReference>
<reference evidence="9" key="1">
    <citation type="submission" date="2023-03" db="EMBL/GenBank/DDBJ databases">
        <authorList>
            <person name="Shen W."/>
            <person name="Cai J."/>
        </authorList>
    </citation>
    <scope>NUCLEOTIDE SEQUENCE</scope>
    <source>
        <strain evidence="9">B226-2</strain>
    </source>
</reference>
<keyword evidence="3 9" id="KW-0762">Sugar transport</keyword>
<dbReference type="PANTHER" id="PTHR34581:SF2">
    <property type="entry name" value="PTS SYSTEM N,N'-DIACETYLCHITOBIOSE-SPECIFIC EIIB COMPONENT"/>
    <property type="match status" value="1"/>
</dbReference>
<keyword evidence="4" id="KW-0808">Transferase</keyword>
<dbReference type="GO" id="GO:0008982">
    <property type="term" value="F:protein-N(PI)-phosphohistidine-sugar phosphotransferase activity"/>
    <property type="evidence" value="ECO:0007669"/>
    <property type="project" value="InterPro"/>
</dbReference>
<accession>A0AAW8TS61</accession>
<keyword evidence="2" id="KW-0597">Phosphoprotein</keyword>
<proteinExistence type="predicted"/>
<evidence type="ECO:0000259" key="8">
    <source>
        <dbReference type="PROSITE" id="PS51100"/>
    </source>
</evidence>
<sequence length="100" mass="11033">MKILLACAGGMSTGMLVQKMKSYAEKNQLIAEIAAYGLSDLEEYVAGCDLILLGPQVSYQEDEVRQKFPQIPVAIIDMFDYSMMNGAKVMEEAVTTITMK</sequence>
<evidence type="ECO:0000256" key="1">
    <source>
        <dbReference type="ARBA" id="ARBA00022448"/>
    </source>
</evidence>
<dbReference type="PROSITE" id="PS51100">
    <property type="entry name" value="PTS_EIIB_TYPE_3"/>
    <property type="match status" value="1"/>
</dbReference>
<dbReference type="Proteomes" id="UP001256711">
    <property type="component" value="Unassembled WGS sequence"/>
</dbReference>
<evidence type="ECO:0000256" key="6">
    <source>
        <dbReference type="ARBA" id="ARBA00022777"/>
    </source>
</evidence>
<dbReference type="PANTHER" id="PTHR34581">
    <property type="entry name" value="PTS SYSTEM N,N'-DIACETYLCHITOBIOSE-SPECIFIC EIIB COMPONENT"/>
    <property type="match status" value="1"/>
</dbReference>
<name>A0AAW8TS61_9ENTE</name>
<dbReference type="Gene3D" id="3.40.50.2300">
    <property type="match status" value="1"/>
</dbReference>
<evidence type="ECO:0000256" key="4">
    <source>
        <dbReference type="ARBA" id="ARBA00022679"/>
    </source>
</evidence>
<keyword evidence="5" id="KW-0598">Phosphotransferase system</keyword>
<dbReference type="InterPro" id="IPR051819">
    <property type="entry name" value="PTS_sugar-specific_EIIB"/>
</dbReference>
<evidence type="ECO:0000256" key="7">
    <source>
        <dbReference type="PROSITE-ProRule" id="PRU00423"/>
    </source>
</evidence>
<gene>
    <name evidence="9" type="ORF">P7H43_00370</name>
</gene>
<dbReference type="InterPro" id="IPR036095">
    <property type="entry name" value="PTS_EIIB-like_sf"/>
</dbReference>
<dbReference type="InterPro" id="IPR003501">
    <property type="entry name" value="PTS_EIIB_2/3"/>
</dbReference>
<evidence type="ECO:0000313" key="9">
    <source>
        <dbReference type="EMBL" id="MDT2808955.1"/>
    </source>
</evidence>
<evidence type="ECO:0000256" key="3">
    <source>
        <dbReference type="ARBA" id="ARBA00022597"/>
    </source>
</evidence>
<feature type="modified residue" description="Phosphocysteine; by EIIA" evidence="7">
    <location>
        <position position="7"/>
    </location>
</feature>
<organism evidence="9 10">
    <name type="scientific">Enterococcus asini</name>
    <dbReference type="NCBI Taxonomy" id="57732"/>
    <lineage>
        <taxon>Bacteria</taxon>
        <taxon>Bacillati</taxon>
        <taxon>Bacillota</taxon>
        <taxon>Bacilli</taxon>
        <taxon>Lactobacillales</taxon>
        <taxon>Enterococcaceae</taxon>
        <taxon>Enterococcus</taxon>
    </lineage>
</organism>
<dbReference type="EMBL" id="JARQBJ010000001">
    <property type="protein sequence ID" value="MDT2808955.1"/>
    <property type="molecule type" value="Genomic_DNA"/>
</dbReference>
<dbReference type="GO" id="GO:0009401">
    <property type="term" value="P:phosphoenolpyruvate-dependent sugar phosphotransferase system"/>
    <property type="evidence" value="ECO:0007669"/>
    <property type="project" value="UniProtKB-KW"/>
</dbReference>
<dbReference type="SUPFAM" id="SSF52794">
    <property type="entry name" value="PTS system IIB component-like"/>
    <property type="match status" value="1"/>
</dbReference>
<comment type="caution">
    <text evidence="9">The sequence shown here is derived from an EMBL/GenBank/DDBJ whole genome shotgun (WGS) entry which is preliminary data.</text>
</comment>
<evidence type="ECO:0000256" key="5">
    <source>
        <dbReference type="ARBA" id="ARBA00022683"/>
    </source>
</evidence>
<dbReference type="CDD" id="cd05564">
    <property type="entry name" value="PTS_IIB_chitobiose_lichenan"/>
    <property type="match status" value="1"/>
</dbReference>
<dbReference type="Pfam" id="PF02302">
    <property type="entry name" value="PTS_IIB"/>
    <property type="match status" value="1"/>
</dbReference>
<protein>
    <submittedName>
        <fullName evidence="9">PTS sugar transporter subunit IIB</fullName>
    </submittedName>
</protein>
<keyword evidence="6" id="KW-0418">Kinase</keyword>
<evidence type="ECO:0000256" key="2">
    <source>
        <dbReference type="ARBA" id="ARBA00022553"/>
    </source>
</evidence>
<dbReference type="GO" id="GO:0016301">
    <property type="term" value="F:kinase activity"/>
    <property type="evidence" value="ECO:0007669"/>
    <property type="project" value="UniProtKB-KW"/>
</dbReference>
<evidence type="ECO:0000313" key="10">
    <source>
        <dbReference type="Proteomes" id="UP001256711"/>
    </source>
</evidence>